<evidence type="ECO:0000256" key="3">
    <source>
        <dbReference type="ARBA" id="ARBA00010418"/>
    </source>
</evidence>
<dbReference type="InterPro" id="IPR029411">
    <property type="entry name" value="RG-lyase_III"/>
</dbReference>
<sequence length="609" mass="65766">MGVLFALLSLALWAHASLAAITATESSSTINISNDRLSIVVSKSAGTVSGITLDGQDLLGSGGRLYLDCHCDGGFWSSGTGTLYKGTDSTGTAWAGVKLGSNFSDKHIFETYFFLRDGETGLHSFGRAAYPNGGALGEMRFLFRPTSTIWNQLSSSNEMWSVIPTGTRETVQDTTYYVPGSGVNEVYRKQMSDYFSKYMFSESWENHTHHGLFSDGTGTRDGISNHHGNGNPDLTGGFDRTFGPSYYYFNKAAKGTSIQSLRADAGKFADPSWNAPFYDSIAQFVPGYVPTSGRGTWTGQITLPAGISNAVAVLASNGIDFQDNNFDTKSYQYWGYVGANGAITLPRVKAGTYRLTVYGSGIFGQYTQDGVVVKAGATTKTAATWVPESAGTELWRIGTPDRSCGEFRHGKARDTTRTNAPNQYRLYWAVHDFPSDFPNGVNFHVGTSDIATDFNYMHWSVFGGKANTIRPDPYYTNVNNWTVTFDATAEALAGKTKATFTIQLAGVKTSAGNTDSADKPFGNLPYTVVFNGKALPVWTISSKQSSSCGARSGDSCYVTGNKWTFDASTLKAGLNTIVLSLPAKATAPEDAVLPESTYLQYDALRLELA</sequence>
<feature type="signal peptide" evidence="10">
    <location>
        <begin position="1"/>
        <end position="19"/>
    </location>
</feature>
<dbReference type="EC" id="4.2.2.23" evidence="4"/>
<feature type="domain" description="Rhamnogalacturonan lyase" evidence="11">
    <location>
        <begin position="393"/>
        <end position="606"/>
    </location>
</feature>
<evidence type="ECO:0000259" key="11">
    <source>
        <dbReference type="Pfam" id="PF14683"/>
    </source>
</evidence>
<dbReference type="InterPro" id="IPR029413">
    <property type="entry name" value="RG-lyase_II"/>
</dbReference>
<keyword evidence="5" id="KW-0964">Secreted</keyword>
<reference evidence="13" key="1">
    <citation type="submission" date="2023-06" db="EMBL/GenBank/DDBJ databases">
        <authorList>
            <person name="Noh H."/>
        </authorList>
    </citation>
    <scope>NUCLEOTIDE SEQUENCE</scope>
    <source>
        <strain evidence="13">DUCC20226</strain>
    </source>
</reference>
<dbReference type="GO" id="GO:0030246">
    <property type="term" value="F:carbohydrate binding"/>
    <property type="evidence" value="ECO:0007669"/>
    <property type="project" value="InterPro"/>
</dbReference>
<dbReference type="CDD" id="cd10316">
    <property type="entry name" value="RGL4_M"/>
    <property type="match status" value="1"/>
</dbReference>
<dbReference type="GO" id="GO:0005576">
    <property type="term" value="C:extracellular region"/>
    <property type="evidence" value="ECO:0007669"/>
    <property type="project" value="UniProtKB-SubCell"/>
</dbReference>
<keyword evidence="8" id="KW-0119">Carbohydrate metabolism</keyword>
<dbReference type="Pfam" id="PF14683">
    <property type="entry name" value="CBM-like"/>
    <property type="match status" value="1"/>
</dbReference>
<evidence type="ECO:0000256" key="7">
    <source>
        <dbReference type="ARBA" id="ARBA00023239"/>
    </source>
</evidence>
<organism evidence="13 14">
    <name type="scientific">Phomopsis amygdali</name>
    <name type="common">Fusicoccum amygdali</name>
    <dbReference type="NCBI Taxonomy" id="1214568"/>
    <lineage>
        <taxon>Eukaryota</taxon>
        <taxon>Fungi</taxon>
        <taxon>Dikarya</taxon>
        <taxon>Ascomycota</taxon>
        <taxon>Pezizomycotina</taxon>
        <taxon>Sordariomycetes</taxon>
        <taxon>Sordariomycetidae</taxon>
        <taxon>Diaporthales</taxon>
        <taxon>Diaporthaceae</taxon>
        <taxon>Diaporthe</taxon>
    </lineage>
</organism>
<evidence type="ECO:0000256" key="8">
    <source>
        <dbReference type="ARBA" id="ARBA00023277"/>
    </source>
</evidence>
<dbReference type="PANTHER" id="PTHR32018:SF9">
    <property type="entry name" value="RHAMNOGALACTURONATE LYASE B"/>
    <property type="match status" value="1"/>
</dbReference>
<evidence type="ECO:0000256" key="9">
    <source>
        <dbReference type="ARBA" id="ARBA00023326"/>
    </source>
</evidence>
<feature type="domain" description="Rhamnogalacturonan lyase" evidence="12">
    <location>
        <begin position="308"/>
        <end position="380"/>
    </location>
</feature>
<dbReference type="Proteomes" id="UP001265746">
    <property type="component" value="Unassembled WGS sequence"/>
</dbReference>
<dbReference type="SUPFAM" id="SSF49452">
    <property type="entry name" value="Starch-binding domain-like"/>
    <property type="match status" value="1"/>
</dbReference>
<keyword evidence="6 10" id="KW-0732">Signal</keyword>
<keyword evidence="14" id="KW-1185">Reference proteome</keyword>
<comment type="similarity">
    <text evidence="3">Belongs to the polysaccharide lyase 4 family.</text>
</comment>
<evidence type="ECO:0000313" key="13">
    <source>
        <dbReference type="EMBL" id="KAK2613613.1"/>
    </source>
</evidence>
<evidence type="ECO:0000259" key="12">
    <source>
        <dbReference type="Pfam" id="PF14686"/>
    </source>
</evidence>
<evidence type="ECO:0000256" key="1">
    <source>
        <dbReference type="ARBA" id="ARBA00001324"/>
    </source>
</evidence>
<dbReference type="PANTHER" id="PTHR32018">
    <property type="entry name" value="RHAMNOGALACTURONATE LYASE FAMILY PROTEIN"/>
    <property type="match status" value="1"/>
</dbReference>
<dbReference type="EMBL" id="JAUJFL010000001">
    <property type="protein sequence ID" value="KAK2613613.1"/>
    <property type="molecule type" value="Genomic_DNA"/>
</dbReference>
<accession>A0AAD9SMA6</accession>
<dbReference type="InterPro" id="IPR051850">
    <property type="entry name" value="Polysacch_Lyase_4"/>
</dbReference>
<dbReference type="AlphaFoldDB" id="A0AAD9SMA6"/>
<evidence type="ECO:0000256" key="5">
    <source>
        <dbReference type="ARBA" id="ARBA00022525"/>
    </source>
</evidence>
<comment type="caution">
    <text evidence="13">The sequence shown here is derived from an EMBL/GenBank/DDBJ whole genome shotgun (WGS) entry which is preliminary data.</text>
</comment>
<gene>
    <name evidence="13" type="ORF">N8I77_000517</name>
</gene>
<dbReference type="InterPro" id="IPR011013">
    <property type="entry name" value="Gal_mutarotase_sf_dom"/>
</dbReference>
<dbReference type="GO" id="GO:0102210">
    <property type="term" value="F:rhamnogalacturonan endolyase activity"/>
    <property type="evidence" value="ECO:0007669"/>
    <property type="project" value="UniProtKB-EC"/>
</dbReference>
<evidence type="ECO:0000256" key="10">
    <source>
        <dbReference type="SAM" id="SignalP"/>
    </source>
</evidence>
<dbReference type="InterPro" id="IPR008979">
    <property type="entry name" value="Galactose-bd-like_sf"/>
</dbReference>
<comment type="subcellular location">
    <subcellularLocation>
        <location evidence="2">Secreted</location>
    </subcellularLocation>
</comment>
<keyword evidence="7" id="KW-0456">Lyase</keyword>
<dbReference type="Pfam" id="PF14686">
    <property type="entry name" value="fn3_3"/>
    <property type="match status" value="1"/>
</dbReference>
<dbReference type="InterPro" id="IPR013784">
    <property type="entry name" value="Carb-bd-like_fold"/>
</dbReference>
<feature type="chain" id="PRO_5042143919" description="rhamnogalacturonan endolyase" evidence="10">
    <location>
        <begin position="20"/>
        <end position="609"/>
    </location>
</feature>
<evidence type="ECO:0000256" key="2">
    <source>
        <dbReference type="ARBA" id="ARBA00004613"/>
    </source>
</evidence>
<comment type="catalytic activity">
    <reaction evidence="1">
        <text>Endotype eliminative cleavage of L-alpha-rhamnopyranosyl-(1-&gt;4)-alpha-D-galactopyranosyluronic acid bonds of rhamnogalacturonan I domains in ramified hairy regions of pectin leaving L-rhamnopyranose at the reducing end and 4-deoxy-4,5-unsaturated D-galactopyranosyluronic acid at the non-reducing end.</text>
        <dbReference type="EC" id="4.2.2.23"/>
    </reaction>
</comment>
<dbReference type="SUPFAM" id="SSF74650">
    <property type="entry name" value="Galactose mutarotase-like"/>
    <property type="match status" value="1"/>
</dbReference>
<protein>
    <recommendedName>
        <fullName evidence="4">rhamnogalacturonan endolyase</fullName>
        <ecNumber evidence="4">4.2.2.23</ecNumber>
    </recommendedName>
</protein>
<evidence type="ECO:0000313" key="14">
    <source>
        <dbReference type="Proteomes" id="UP001265746"/>
    </source>
</evidence>
<evidence type="ECO:0000256" key="4">
    <source>
        <dbReference type="ARBA" id="ARBA00012437"/>
    </source>
</evidence>
<dbReference type="SUPFAM" id="SSF49785">
    <property type="entry name" value="Galactose-binding domain-like"/>
    <property type="match status" value="1"/>
</dbReference>
<dbReference type="GO" id="GO:0000272">
    <property type="term" value="P:polysaccharide catabolic process"/>
    <property type="evidence" value="ECO:0007669"/>
    <property type="project" value="UniProtKB-KW"/>
</dbReference>
<evidence type="ECO:0000256" key="6">
    <source>
        <dbReference type="ARBA" id="ARBA00022729"/>
    </source>
</evidence>
<keyword evidence="9" id="KW-0624">Polysaccharide degradation</keyword>
<name>A0AAD9SMA6_PHOAM</name>
<proteinExistence type="inferred from homology"/>
<dbReference type="Gene3D" id="2.60.120.260">
    <property type="entry name" value="Galactose-binding domain-like"/>
    <property type="match status" value="1"/>
</dbReference>
<dbReference type="Gene3D" id="2.60.40.1120">
    <property type="entry name" value="Carboxypeptidase-like, regulatory domain"/>
    <property type="match status" value="1"/>
</dbReference>